<dbReference type="Proteomes" id="UP001159427">
    <property type="component" value="Unassembled WGS sequence"/>
</dbReference>
<evidence type="ECO:0008006" key="4">
    <source>
        <dbReference type="Google" id="ProtNLM"/>
    </source>
</evidence>
<evidence type="ECO:0000313" key="3">
    <source>
        <dbReference type="Proteomes" id="UP001159427"/>
    </source>
</evidence>
<evidence type="ECO:0000313" key="2">
    <source>
        <dbReference type="EMBL" id="CAH3028874.1"/>
    </source>
</evidence>
<reference evidence="2 3" key="1">
    <citation type="submission" date="2022-05" db="EMBL/GenBank/DDBJ databases">
        <authorList>
            <consortium name="Genoscope - CEA"/>
            <person name="William W."/>
        </authorList>
    </citation>
    <scope>NUCLEOTIDE SEQUENCE [LARGE SCALE GENOMIC DNA]</scope>
</reference>
<feature type="compositionally biased region" description="Basic and acidic residues" evidence="1">
    <location>
        <begin position="153"/>
        <end position="162"/>
    </location>
</feature>
<proteinExistence type="predicted"/>
<evidence type="ECO:0000256" key="1">
    <source>
        <dbReference type="SAM" id="MobiDB-lite"/>
    </source>
</evidence>
<dbReference type="PANTHER" id="PTHR33309">
    <property type="entry name" value="KERATIN, ULTRA HIGH-SULFUR MATRIX PROTEIN-LIKE"/>
    <property type="match status" value="1"/>
</dbReference>
<protein>
    <recommendedName>
        <fullName evidence="4">Myb-like domain-containing protein</fullName>
    </recommendedName>
</protein>
<keyword evidence="3" id="KW-1185">Reference proteome</keyword>
<sequence>ARLWYGKSVKDYFRKSMQWTREHDILLCREVLALEVYKHKKGTNKAGRLWDEIAKNLRGCQTVRFKSNLSQRAVRERFNLIQGRFKESEKTELAASGISVPEQDELDVLLEDIAERVRDAIAEASEKKGQEKATAEDIRNQALERMGQTKKRKSEDSQEPKERKSRRSSNEALQFMQEKAESDKAFREEELKIRKKEEETKSAQFQAMFTQQQSFLQAMTQQQAQQQQQNQHMQMLMAQQSQAMMSVLQKLLSKE</sequence>
<name>A0ABN8MGT7_9CNID</name>
<feature type="non-terminal residue" evidence="2">
    <location>
        <position position="1"/>
    </location>
</feature>
<dbReference type="PANTHER" id="PTHR33309:SF1">
    <property type="entry name" value="MYB_SANT-LIKE DNA-BINDING DOMAIN-CONTAINING PROTEIN"/>
    <property type="match status" value="1"/>
</dbReference>
<feature type="region of interest" description="Disordered" evidence="1">
    <location>
        <begin position="142"/>
        <end position="184"/>
    </location>
</feature>
<accession>A0ABN8MGT7</accession>
<gene>
    <name evidence="2" type="ORF">PEVE_00035013</name>
</gene>
<organism evidence="2 3">
    <name type="scientific">Porites evermanni</name>
    <dbReference type="NCBI Taxonomy" id="104178"/>
    <lineage>
        <taxon>Eukaryota</taxon>
        <taxon>Metazoa</taxon>
        <taxon>Cnidaria</taxon>
        <taxon>Anthozoa</taxon>
        <taxon>Hexacorallia</taxon>
        <taxon>Scleractinia</taxon>
        <taxon>Fungiina</taxon>
        <taxon>Poritidae</taxon>
        <taxon>Porites</taxon>
    </lineage>
</organism>
<comment type="caution">
    <text evidence="2">The sequence shown here is derived from an EMBL/GenBank/DDBJ whole genome shotgun (WGS) entry which is preliminary data.</text>
</comment>
<dbReference type="EMBL" id="CALNXI010000538">
    <property type="protein sequence ID" value="CAH3028874.1"/>
    <property type="molecule type" value="Genomic_DNA"/>
</dbReference>